<comment type="caution">
    <text evidence="1">The sequence shown here is derived from an EMBL/GenBank/DDBJ whole genome shotgun (WGS) entry which is preliminary data.</text>
</comment>
<sequence length="130" mass="15369">MLLPMYMQFKIILFGLLSGIIIGMLYDVYRIIRGDNLPIVFKFCEDILFWILCSIIVFTFLLYNNYAIMGTYIYVLLLVGVIIYLKFFSKTIFNLERTIGNSIMKSVRIAYKNISYVIRLLLYKNKSEKK</sequence>
<evidence type="ECO:0000313" key="1">
    <source>
        <dbReference type="EMBL" id="GKX68731.1"/>
    </source>
</evidence>
<reference evidence="1" key="1">
    <citation type="journal article" date="2025" name="Int. J. Syst. Evol. Microbiol.">
        <title>Inconstantimicrobium mannanitabidum sp. nov., a novel member of the family Clostridiaceae isolated from anoxic soil under the treatment of reductive soil disinfestation.</title>
        <authorList>
            <person name="Ueki A."/>
            <person name="Tonouchi A."/>
            <person name="Honma S."/>
            <person name="Kaku N."/>
            <person name="Ueki K."/>
        </authorList>
    </citation>
    <scope>NUCLEOTIDE SEQUENCE</scope>
    <source>
        <strain evidence="1">TW13</strain>
    </source>
</reference>
<name>A0ACB5RHY0_9CLOT</name>
<accession>A0ACB5RHY0</accession>
<organism evidence="1 2">
    <name type="scientific">Inconstantimicrobium mannanitabidum</name>
    <dbReference type="NCBI Taxonomy" id="1604901"/>
    <lineage>
        <taxon>Bacteria</taxon>
        <taxon>Bacillati</taxon>
        <taxon>Bacillota</taxon>
        <taxon>Clostridia</taxon>
        <taxon>Eubacteriales</taxon>
        <taxon>Clostridiaceae</taxon>
        <taxon>Inconstantimicrobium</taxon>
    </lineage>
</organism>
<proteinExistence type="predicted"/>
<protein>
    <submittedName>
        <fullName evidence="1">Uncharacterized protein</fullName>
    </submittedName>
</protein>
<evidence type="ECO:0000313" key="2">
    <source>
        <dbReference type="Proteomes" id="UP001058074"/>
    </source>
</evidence>
<dbReference type="EMBL" id="BROD01000001">
    <property type="protein sequence ID" value="GKX68731.1"/>
    <property type="molecule type" value="Genomic_DNA"/>
</dbReference>
<keyword evidence="2" id="KW-1185">Reference proteome</keyword>
<dbReference type="Proteomes" id="UP001058074">
    <property type="component" value="Unassembled WGS sequence"/>
</dbReference>
<gene>
    <name evidence="1" type="ORF">rsdtw13_39890</name>
</gene>